<dbReference type="SMART" id="SM00331">
    <property type="entry name" value="PP2C_SIG"/>
    <property type="match status" value="1"/>
</dbReference>
<protein>
    <recommendedName>
        <fullName evidence="1">PPM-type phosphatase domain-containing protein</fullName>
    </recommendedName>
</protein>
<accession>A0A3A9K5X0</accession>
<sequence>MIENQRLKHVDISVYHEAKKGNWCSGDAFYTIETDDYILCAVADGLGSGEQAMEAASAAMTEIKNNHDMDIETIMDRCNKVLFGTRGVVLTILKMDIQAEIIEYSNVGNITCTFYRPSGELVRPVPSRGYLCGKKKTFKTERIPYEKDLIFFLYSDGLIFDAKYHSIFSSKDSPTLIIERFTNVIKSSNDDTTLLVGKVIQ</sequence>
<dbReference type="InterPro" id="IPR039248">
    <property type="entry name" value="Ptase_RsbX"/>
</dbReference>
<dbReference type="Gene3D" id="3.60.40.10">
    <property type="entry name" value="PPM-type phosphatase domain"/>
    <property type="match status" value="1"/>
</dbReference>
<gene>
    <name evidence="2" type="ORF">CR203_22345</name>
</gene>
<dbReference type="PANTHER" id="PTHR35801">
    <property type="entry name" value="PHOSPHOSERINE PHOSPHATASE RSBX"/>
    <property type="match status" value="1"/>
</dbReference>
<comment type="caution">
    <text evidence="2">The sequence shown here is derived from an EMBL/GenBank/DDBJ whole genome shotgun (WGS) entry which is preliminary data.</text>
</comment>
<dbReference type="PANTHER" id="PTHR35801:SF1">
    <property type="entry name" value="PHOSPHOSERINE PHOSPHATASE RSBX"/>
    <property type="match status" value="1"/>
</dbReference>
<dbReference type="RefSeq" id="WP_110939278.1">
    <property type="nucleotide sequence ID" value="NZ_NJAW01000037.1"/>
</dbReference>
<dbReference type="EMBL" id="PDOE01000022">
    <property type="protein sequence ID" value="RKL65093.1"/>
    <property type="molecule type" value="Genomic_DNA"/>
</dbReference>
<evidence type="ECO:0000313" key="2">
    <source>
        <dbReference type="EMBL" id="RKL65093.1"/>
    </source>
</evidence>
<evidence type="ECO:0000313" key="3">
    <source>
        <dbReference type="Proteomes" id="UP000281498"/>
    </source>
</evidence>
<name>A0A3A9K5X0_9BACI</name>
<proteinExistence type="predicted"/>
<keyword evidence="3" id="KW-1185">Reference proteome</keyword>
<organism evidence="2 3">
    <name type="scientific">Salipaludibacillus neizhouensis</name>
    <dbReference type="NCBI Taxonomy" id="885475"/>
    <lineage>
        <taxon>Bacteria</taxon>
        <taxon>Bacillati</taxon>
        <taxon>Bacillota</taxon>
        <taxon>Bacilli</taxon>
        <taxon>Bacillales</taxon>
        <taxon>Bacillaceae</taxon>
    </lineage>
</organism>
<evidence type="ECO:0000259" key="1">
    <source>
        <dbReference type="SMART" id="SM00331"/>
    </source>
</evidence>
<dbReference type="Pfam" id="PF07228">
    <property type="entry name" value="SpoIIE"/>
    <property type="match status" value="1"/>
</dbReference>
<dbReference type="Proteomes" id="UP000281498">
    <property type="component" value="Unassembled WGS sequence"/>
</dbReference>
<dbReference type="SUPFAM" id="SSF81606">
    <property type="entry name" value="PP2C-like"/>
    <property type="match status" value="1"/>
</dbReference>
<dbReference type="InterPro" id="IPR001932">
    <property type="entry name" value="PPM-type_phosphatase-like_dom"/>
</dbReference>
<dbReference type="OrthoDB" id="1090916at2"/>
<reference evidence="2 3" key="1">
    <citation type="submission" date="2017-10" db="EMBL/GenBank/DDBJ databases">
        <title>Bacillus sp. nov., a halophilic bacterium isolated from a Keqin Lake.</title>
        <authorList>
            <person name="Wang H."/>
        </authorList>
    </citation>
    <scope>NUCLEOTIDE SEQUENCE [LARGE SCALE GENOMIC DNA]</scope>
    <source>
        <strain evidence="2 3">KCTC 13187</strain>
    </source>
</reference>
<dbReference type="InterPro" id="IPR036457">
    <property type="entry name" value="PPM-type-like_dom_sf"/>
</dbReference>
<feature type="domain" description="PPM-type phosphatase" evidence="1">
    <location>
        <begin position="9"/>
        <end position="199"/>
    </location>
</feature>
<dbReference type="AlphaFoldDB" id="A0A3A9K5X0"/>